<dbReference type="EMBL" id="CACRXK020002228">
    <property type="protein sequence ID" value="CAB3993285.1"/>
    <property type="molecule type" value="Genomic_DNA"/>
</dbReference>
<evidence type="ECO:0000313" key="1">
    <source>
        <dbReference type="EMBL" id="CAB3993285.1"/>
    </source>
</evidence>
<dbReference type="AlphaFoldDB" id="A0A6S7GNP3"/>
<protein>
    <submittedName>
        <fullName evidence="1">Uncharacterized protein</fullName>
    </submittedName>
</protein>
<gene>
    <name evidence="1" type="ORF">PACLA_8A007681</name>
</gene>
<accession>A0A6S7GNP3</accession>
<dbReference type="Proteomes" id="UP001152795">
    <property type="component" value="Unassembled WGS sequence"/>
</dbReference>
<comment type="caution">
    <text evidence="1">The sequence shown here is derived from an EMBL/GenBank/DDBJ whole genome shotgun (WGS) entry which is preliminary data.</text>
</comment>
<name>A0A6S7GNP3_PARCT</name>
<proteinExistence type="predicted"/>
<sequence length="116" mass="12898">MAYKLLFSIFLLLCIAVTNEARTEVRIKLGSGTLKSSGWFGKKSDFVYHVPIGAFHVSLDYKDFSSSGFNIGSGNGKATLSWTTGSRTAKVHAWVNGKFWGTNRVSWTVWASIWKN</sequence>
<keyword evidence="2" id="KW-1185">Reference proteome</keyword>
<reference evidence="1" key="1">
    <citation type="submission" date="2020-04" db="EMBL/GenBank/DDBJ databases">
        <authorList>
            <person name="Alioto T."/>
            <person name="Alioto T."/>
            <person name="Gomez Garrido J."/>
        </authorList>
    </citation>
    <scope>NUCLEOTIDE SEQUENCE</scope>
    <source>
        <strain evidence="1">A484AB</strain>
    </source>
</reference>
<organism evidence="1 2">
    <name type="scientific">Paramuricea clavata</name>
    <name type="common">Red gorgonian</name>
    <name type="synonym">Violescent sea-whip</name>
    <dbReference type="NCBI Taxonomy" id="317549"/>
    <lineage>
        <taxon>Eukaryota</taxon>
        <taxon>Metazoa</taxon>
        <taxon>Cnidaria</taxon>
        <taxon>Anthozoa</taxon>
        <taxon>Octocorallia</taxon>
        <taxon>Malacalcyonacea</taxon>
        <taxon>Plexauridae</taxon>
        <taxon>Paramuricea</taxon>
    </lineage>
</organism>
<evidence type="ECO:0000313" key="2">
    <source>
        <dbReference type="Proteomes" id="UP001152795"/>
    </source>
</evidence>